<evidence type="ECO:0000256" key="4">
    <source>
        <dbReference type="SAM" id="SignalP"/>
    </source>
</evidence>
<dbReference type="GO" id="GO:0005739">
    <property type="term" value="C:mitochondrion"/>
    <property type="evidence" value="ECO:0007669"/>
    <property type="project" value="TreeGrafter"/>
</dbReference>
<evidence type="ECO:0000256" key="1">
    <source>
        <dbReference type="ARBA" id="ARBA00007584"/>
    </source>
</evidence>
<keyword evidence="2" id="KW-0175">Coiled coil</keyword>
<feature type="compositionally biased region" description="Basic and acidic residues" evidence="3">
    <location>
        <begin position="221"/>
        <end position="248"/>
    </location>
</feature>
<sequence>MAAALPLAKLLALLIKTLSKPLSKSLKSSAASHPSLQSTLQFIGQTSHQITARLSIWSNGFKVKNIGSLNPEKALQKGSDIFGETIVLSVASTIVVFEYTSSSAKNKAKEEKKMKEMEAVDIELQTKLRVLDKRVQVLESRIRILGAVGGVKEEDVRREVIEERKKIKVEKEGKAEKKVEEEKVEEKEGKFTKNEIGWLRKNWLFGYNLKWLDLGSNQDNATKEDNKENEDVSVKTSTVDKEKLTRKI</sequence>
<accession>A0A9W7KSD3</accession>
<feature type="signal peptide" evidence="4">
    <location>
        <begin position="1"/>
        <end position="19"/>
    </location>
</feature>
<comment type="similarity">
    <text evidence="1">Belongs to the OPA3 family.</text>
</comment>
<organism evidence="5 6">
    <name type="scientific">Triparma laevis f. longispina</name>
    <dbReference type="NCBI Taxonomy" id="1714387"/>
    <lineage>
        <taxon>Eukaryota</taxon>
        <taxon>Sar</taxon>
        <taxon>Stramenopiles</taxon>
        <taxon>Ochrophyta</taxon>
        <taxon>Bolidophyceae</taxon>
        <taxon>Parmales</taxon>
        <taxon>Triparmaceae</taxon>
        <taxon>Triparma</taxon>
    </lineage>
</organism>
<evidence type="ECO:0000256" key="2">
    <source>
        <dbReference type="ARBA" id="ARBA00023054"/>
    </source>
</evidence>
<feature type="region of interest" description="Disordered" evidence="3">
    <location>
        <begin position="218"/>
        <end position="248"/>
    </location>
</feature>
<dbReference type="PANTHER" id="PTHR12499">
    <property type="entry name" value="OPTIC ATROPHY 3 PROTEIN OPA3"/>
    <property type="match status" value="1"/>
</dbReference>
<keyword evidence="6" id="KW-1185">Reference proteome</keyword>
<comment type="caution">
    <text evidence="5">The sequence shown here is derived from an EMBL/GenBank/DDBJ whole genome shotgun (WGS) entry which is preliminary data.</text>
</comment>
<keyword evidence="4" id="KW-0732">Signal</keyword>
<reference evidence="6" key="1">
    <citation type="journal article" date="2023" name="Commun. Biol.">
        <title>Genome analysis of Parmales, the sister group of diatoms, reveals the evolutionary specialization of diatoms from phago-mixotrophs to photoautotrophs.</title>
        <authorList>
            <person name="Ban H."/>
            <person name="Sato S."/>
            <person name="Yoshikawa S."/>
            <person name="Yamada K."/>
            <person name="Nakamura Y."/>
            <person name="Ichinomiya M."/>
            <person name="Sato N."/>
            <person name="Blanc-Mathieu R."/>
            <person name="Endo H."/>
            <person name="Kuwata A."/>
            <person name="Ogata H."/>
        </authorList>
    </citation>
    <scope>NUCLEOTIDE SEQUENCE [LARGE SCALE GENOMIC DNA]</scope>
    <source>
        <strain evidence="6">NIES 3700</strain>
    </source>
</reference>
<gene>
    <name evidence="5" type="ORF">TrLO_g5304</name>
</gene>
<protein>
    <recommendedName>
        <fullName evidence="7">OPA3-like protein</fullName>
    </recommendedName>
</protein>
<evidence type="ECO:0000313" key="5">
    <source>
        <dbReference type="EMBL" id="GMI09710.1"/>
    </source>
</evidence>
<name>A0A9W7KSD3_9STRA</name>
<dbReference type="PANTHER" id="PTHR12499:SF0">
    <property type="entry name" value="OPTIC ATROPHY 3 PROTEIN"/>
    <property type="match status" value="1"/>
</dbReference>
<dbReference type="Proteomes" id="UP001165122">
    <property type="component" value="Unassembled WGS sequence"/>
</dbReference>
<dbReference type="OrthoDB" id="2129069at2759"/>
<dbReference type="AlphaFoldDB" id="A0A9W7KSD3"/>
<feature type="chain" id="PRO_5040811430" description="OPA3-like protein" evidence="4">
    <location>
        <begin position="20"/>
        <end position="248"/>
    </location>
</feature>
<proteinExistence type="inferred from homology"/>
<dbReference type="InterPro" id="IPR010754">
    <property type="entry name" value="OPA3-like"/>
</dbReference>
<evidence type="ECO:0000256" key="3">
    <source>
        <dbReference type="SAM" id="MobiDB-lite"/>
    </source>
</evidence>
<dbReference type="GO" id="GO:0019216">
    <property type="term" value="P:regulation of lipid metabolic process"/>
    <property type="evidence" value="ECO:0007669"/>
    <property type="project" value="TreeGrafter"/>
</dbReference>
<dbReference type="EMBL" id="BRXW01000140">
    <property type="protein sequence ID" value="GMI09710.1"/>
    <property type="molecule type" value="Genomic_DNA"/>
</dbReference>
<evidence type="ECO:0008006" key="7">
    <source>
        <dbReference type="Google" id="ProtNLM"/>
    </source>
</evidence>
<dbReference type="Pfam" id="PF07047">
    <property type="entry name" value="OPA3"/>
    <property type="match status" value="1"/>
</dbReference>
<evidence type="ECO:0000313" key="6">
    <source>
        <dbReference type="Proteomes" id="UP001165122"/>
    </source>
</evidence>